<keyword evidence="3" id="KW-0804">Transcription</keyword>
<dbReference type="CDD" id="cd07377">
    <property type="entry name" value="WHTH_GntR"/>
    <property type="match status" value="1"/>
</dbReference>
<dbReference type="SUPFAM" id="SSF64288">
    <property type="entry name" value="Chorismate lyase-like"/>
    <property type="match status" value="1"/>
</dbReference>
<gene>
    <name evidence="5" type="ORF">JI735_30625</name>
</gene>
<name>A0A974SD25_9BACL</name>
<evidence type="ECO:0000256" key="1">
    <source>
        <dbReference type="ARBA" id="ARBA00023015"/>
    </source>
</evidence>
<evidence type="ECO:0000256" key="3">
    <source>
        <dbReference type="ARBA" id="ARBA00023163"/>
    </source>
</evidence>
<proteinExistence type="predicted"/>
<dbReference type="InterPro" id="IPR036388">
    <property type="entry name" value="WH-like_DNA-bd_sf"/>
</dbReference>
<dbReference type="InterPro" id="IPR028978">
    <property type="entry name" value="Chorismate_lyase_/UTRA_dom_sf"/>
</dbReference>
<dbReference type="InterPro" id="IPR036390">
    <property type="entry name" value="WH_DNA-bd_sf"/>
</dbReference>
<dbReference type="Gene3D" id="3.40.1410.10">
    <property type="entry name" value="Chorismate lyase-like"/>
    <property type="match status" value="1"/>
</dbReference>
<dbReference type="Pfam" id="PF00392">
    <property type="entry name" value="GntR"/>
    <property type="match status" value="1"/>
</dbReference>
<dbReference type="Proteomes" id="UP000595841">
    <property type="component" value="Chromosome"/>
</dbReference>
<dbReference type="KEGG" id="pson:JI735_30625"/>
<dbReference type="AlphaFoldDB" id="A0A974SD25"/>
<dbReference type="Gene3D" id="1.10.10.10">
    <property type="entry name" value="Winged helix-like DNA-binding domain superfamily/Winged helix DNA-binding domain"/>
    <property type="match status" value="1"/>
</dbReference>
<dbReference type="InterPro" id="IPR050679">
    <property type="entry name" value="Bact_HTH_transcr_reg"/>
</dbReference>
<dbReference type="GO" id="GO:0003700">
    <property type="term" value="F:DNA-binding transcription factor activity"/>
    <property type="evidence" value="ECO:0007669"/>
    <property type="project" value="InterPro"/>
</dbReference>
<accession>A0A974SD25</accession>
<dbReference type="SMART" id="SM00345">
    <property type="entry name" value="HTH_GNTR"/>
    <property type="match status" value="1"/>
</dbReference>
<reference evidence="5 6" key="1">
    <citation type="submission" date="2021-01" db="EMBL/GenBank/DDBJ databases">
        <title>Whole genome sequence of Paenibacillus sonchi LMG 24727 for comparative genomics.</title>
        <authorList>
            <person name="Lee G."/>
            <person name="Kim M.-J."/>
            <person name="Lim K."/>
            <person name="Shin J.-H."/>
        </authorList>
    </citation>
    <scope>NUCLEOTIDE SEQUENCE [LARGE SCALE GENOMIC DNA]</scope>
    <source>
        <strain evidence="5 6">LMG 24727</strain>
    </source>
</reference>
<keyword evidence="6" id="KW-1185">Reference proteome</keyword>
<dbReference type="GO" id="GO:0003677">
    <property type="term" value="F:DNA binding"/>
    <property type="evidence" value="ECO:0007669"/>
    <property type="project" value="UniProtKB-KW"/>
</dbReference>
<dbReference type="EMBL" id="CP068595">
    <property type="protein sequence ID" value="QQZ60761.1"/>
    <property type="molecule type" value="Genomic_DNA"/>
</dbReference>
<keyword evidence="2" id="KW-0238">DNA-binding</keyword>
<dbReference type="PROSITE" id="PS50949">
    <property type="entry name" value="HTH_GNTR"/>
    <property type="match status" value="1"/>
</dbReference>
<sequence length="159" mass="18060">MLDETIATPLYEQLKEKLKNEIAEGRLKPGEKLLPEVELAQKYEVSVITVRRATNELRNEGLLEKRQGKGTFVAMAKYPKDLNQILSFTEASKLIGAVPSAKVLASELMIPGNDILEQLELPRAVKPFISLVSGCWITIRWLSKTTIFPFNIRFCWKRT</sequence>
<dbReference type="PANTHER" id="PTHR44846">
    <property type="entry name" value="MANNOSYL-D-GLYCERATE TRANSPORT/METABOLISM SYSTEM REPRESSOR MNGR-RELATED"/>
    <property type="match status" value="1"/>
</dbReference>
<dbReference type="PANTHER" id="PTHR44846:SF1">
    <property type="entry name" value="MANNOSYL-D-GLYCERATE TRANSPORT_METABOLISM SYSTEM REPRESSOR MNGR-RELATED"/>
    <property type="match status" value="1"/>
</dbReference>
<evidence type="ECO:0000313" key="6">
    <source>
        <dbReference type="Proteomes" id="UP000595841"/>
    </source>
</evidence>
<keyword evidence="1" id="KW-0805">Transcription regulation</keyword>
<dbReference type="RefSeq" id="WP_202676747.1">
    <property type="nucleotide sequence ID" value="NZ_CP068595.1"/>
</dbReference>
<dbReference type="GO" id="GO:0045892">
    <property type="term" value="P:negative regulation of DNA-templated transcription"/>
    <property type="evidence" value="ECO:0007669"/>
    <property type="project" value="TreeGrafter"/>
</dbReference>
<evidence type="ECO:0000259" key="4">
    <source>
        <dbReference type="PROSITE" id="PS50949"/>
    </source>
</evidence>
<protein>
    <submittedName>
        <fullName evidence="5">GntR family transcriptional regulator</fullName>
    </submittedName>
</protein>
<dbReference type="InterPro" id="IPR000524">
    <property type="entry name" value="Tscrpt_reg_HTH_GntR"/>
</dbReference>
<organism evidence="5 6">
    <name type="scientific">Paenibacillus sonchi</name>
    <dbReference type="NCBI Taxonomy" id="373687"/>
    <lineage>
        <taxon>Bacteria</taxon>
        <taxon>Bacillati</taxon>
        <taxon>Bacillota</taxon>
        <taxon>Bacilli</taxon>
        <taxon>Bacillales</taxon>
        <taxon>Paenibacillaceae</taxon>
        <taxon>Paenibacillus</taxon>
        <taxon>Paenibacillus sonchi group</taxon>
    </lineage>
</organism>
<dbReference type="SUPFAM" id="SSF46785">
    <property type="entry name" value="Winged helix' DNA-binding domain"/>
    <property type="match status" value="1"/>
</dbReference>
<feature type="domain" description="HTH gntR-type" evidence="4">
    <location>
        <begin position="8"/>
        <end position="76"/>
    </location>
</feature>
<evidence type="ECO:0000313" key="5">
    <source>
        <dbReference type="EMBL" id="QQZ60761.1"/>
    </source>
</evidence>
<evidence type="ECO:0000256" key="2">
    <source>
        <dbReference type="ARBA" id="ARBA00023125"/>
    </source>
</evidence>